<comment type="caution">
    <text evidence="2">The sequence shown here is derived from an EMBL/GenBank/DDBJ whole genome shotgun (WGS) entry which is preliminary data.</text>
</comment>
<evidence type="ECO:0000313" key="3">
    <source>
        <dbReference type="Proteomes" id="UP000461754"/>
    </source>
</evidence>
<dbReference type="Gene3D" id="2.60.40.3100">
    <property type="entry name" value="Arylsulphate sulphotransferase monomer, N-terminal domain"/>
    <property type="match status" value="1"/>
</dbReference>
<dbReference type="InterPro" id="IPR038477">
    <property type="entry name" value="ASST_N_sf"/>
</dbReference>
<accession>A0A7X2NGA6</accession>
<evidence type="ECO:0000313" key="2">
    <source>
        <dbReference type="EMBL" id="MSS20087.1"/>
    </source>
</evidence>
<feature type="domain" description="Arylsulfotransferase N-terminal" evidence="1">
    <location>
        <begin position="98"/>
        <end position="180"/>
    </location>
</feature>
<keyword evidence="3" id="KW-1185">Reference proteome</keyword>
<keyword evidence="2" id="KW-0808">Transferase</keyword>
<reference evidence="2 3" key="1">
    <citation type="submission" date="2019-08" db="EMBL/GenBank/DDBJ databases">
        <title>In-depth cultivation of the pig gut microbiome towards novel bacterial diversity and tailored functional studies.</title>
        <authorList>
            <person name="Wylensek D."/>
            <person name="Hitch T.C.A."/>
            <person name="Clavel T."/>
        </authorList>
    </citation>
    <scope>NUCLEOTIDE SEQUENCE [LARGE SCALE GENOMIC DNA]</scope>
    <source>
        <strain evidence="2 3">RF-744-FAT-4</strain>
    </source>
</reference>
<dbReference type="RefSeq" id="WP_154576463.1">
    <property type="nucleotide sequence ID" value="NZ_VUMO01000007.1"/>
</dbReference>
<gene>
    <name evidence="2" type="ORF">FYJ52_06710</name>
</gene>
<dbReference type="InterPro" id="IPR010262">
    <property type="entry name" value="Arylsulfotransferase_bact"/>
</dbReference>
<proteinExistence type="predicted"/>
<dbReference type="InterPro" id="IPR053143">
    <property type="entry name" value="Arylsulfate_ST"/>
</dbReference>
<evidence type="ECO:0000259" key="1">
    <source>
        <dbReference type="Pfam" id="PF17425"/>
    </source>
</evidence>
<dbReference type="Proteomes" id="UP000461754">
    <property type="component" value="Unassembled WGS sequence"/>
</dbReference>
<dbReference type="EMBL" id="VUMO01000007">
    <property type="protein sequence ID" value="MSS20087.1"/>
    <property type="molecule type" value="Genomic_DNA"/>
</dbReference>
<name>A0A7X2NGA6_9FIRM</name>
<dbReference type="AlphaFoldDB" id="A0A7X2NGA6"/>
<dbReference type="Pfam" id="PF17425">
    <property type="entry name" value="Arylsulfotran_N"/>
    <property type="match status" value="1"/>
</dbReference>
<dbReference type="PANTHER" id="PTHR35340:SF5">
    <property type="entry name" value="ASST-DOMAIN-CONTAINING PROTEIN"/>
    <property type="match status" value="1"/>
</dbReference>
<dbReference type="GO" id="GO:0004062">
    <property type="term" value="F:aryl sulfotransferase activity"/>
    <property type="evidence" value="ECO:0007669"/>
    <property type="project" value="InterPro"/>
</dbReference>
<sequence length="570" mass="64140">MRFSVVIVIVFVAVMAVLSIVLGVEAYSRRNDVSTKAITDNGKTVLVNGNFDQMSSQATQSAVKKMIQKIYTTDYSTSVKANLNRLKKKTSYTLSHPLVVHNPYGTNTTSLYVYFKTSDAASVKYTVSASGVKDFTKTAEKHYLTTHEFTILGLTPNQTNTITVTTTDKNGNKSVKTFKYRCGSLLSDTEVNLTKTKVKSSGQKLSSGLYAILGNDSVGIDYVAYYDNNGHLRSEIPIIGYRAHRLLFKDGLMYFSVSQTKIAGVNDLGQVEKMLFTGKYLLHHDYVFDEDGNLVVLGSLRTNSYTTSRSEDLILRINVKTGKIMNVVDLGDILGDYKKTTTRPKSDYNAEGAYGLDWMHINTIQYLGDETYLLSSRETSTVIKVSNLFESSPNLDYLIGPKDLWKNTPYADKVLKKIGSFVSATGQHSITYEKGDTDGVYHIYLYNNNLGVSQTNSTFNWSQLNGVQLKNNLIMTDKEEASASSYYYEYEVDENKRTYKLVSKFKVPYSSHVSSAQKKDGNIIMDSGFQGIFGEYTCTGKLIQQYRVSLNKYMVYRVYKYDFNGFYFNK</sequence>
<organism evidence="2 3">
    <name type="scientific">Pseudoramibacter porci</name>
    <dbReference type="NCBI Taxonomy" id="2606631"/>
    <lineage>
        <taxon>Bacteria</taxon>
        <taxon>Bacillati</taxon>
        <taxon>Bacillota</taxon>
        <taxon>Clostridia</taxon>
        <taxon>Eubacteriales</taxon>
        <taxon>Eubacteriaceae</taxon>
        <taxon>Pseudoramibacter</taxon>
    </lineage>
</organism>
<dbReference type="PANTHER" id="PTHR35340">
    <property type="entry name" value="PQQ ENZYME REPEAT PROTEIN-RELATED"/>
    <property type="match status" value="1"/>
</dbReference>
<dbReference type="Pfam" id="PF05935">
    <property type="entry name" value="Arylsulfotrans"/>
    <property type="match status" value="1"/>
</dbReference>
<dbReference type="InterPro" id="IPR035391">
    <property type="entry name" value="Arylsulfotran_N"/>
</dbReference>
<protein>
    <submittedName>
        <fullName evidence="2">Aryl-sulfate sulfotransferase</fullName>
    </submittedName>
</protein>